<dbReference type="GO" id="GO:0016020">
    <property type="term" value="C:membrane"/>
    <property type="evidence" value="ECO:0007669"/>
    <property type="project" value="TreeGrafter"/>
</dbReference>
<evidence type="ECO:0000259" key="1">
    <source>
        <dbReference type="PROSITE" id="PS50146"/>
    </source>
</evidence>
<reference evidence="2 3" key="1">
    <citation type="journal article" date="2015" name="Genome Announc.">
        <title>Draft Genome Sequence and Gene Annotation of the Entomopathogenic Fungus Verticillium hemipterigenum.</title>
        <authorList>
            <person name="Horn F."/>
            <person name="Habel A."/>
            <person name="Scharf D.H."/>
            <person name="Dworschak J."/>
            <person name="Brakhage A.A."/>
            <person name="Guthke R."/>
            <person name="Hertweck C."/>
            <person name="Linde J."/>
        </authorList>
    </citation>
    <scope>NUCLEOTIDE SEQUENCE [LARGE SCALE GENOMIC DNA]</scope>
</reference>
<sequence>MDAPAISVTSTRGETSSICPDELLFFIQAASKQEYLVCVLSEEEENKESPFKLSFHSAASLPIDTPSSRVLASFPQHLTHKDDHSLDIVVSTRAGTGKALPFWGSILQPLLSRVSEELTGSSLAANVVITKDEHSVANVAKNLSSRDSRHNTVVVISGDGGIIDLLNNYTPKADAPLPLLAVLPFGTGNAIFHSSHRPLYSKSKASQTVHALRTLFLGSTVDLPYFRASFSDGSVKTSFTAQAQAEDGAATSQDSQVSRMYGTIVASYGFHASILYESDTPEYRAHGDKRFGMVAGNLLKESHPYLATLEVRAPGGDFKPVARASHAYILVAMVSNLEKTFTIAPDSEPLDGTLKLIHFGAIGGERTMEVMMKAYDNGKHVGMKWEDGEEVGYEEIEEVRITTTEETPRWRKVCIDGSIVELPKGGSMTVKKEQVPRLKIFVDASVASA</sequence>
<proteinExistence type="predicted"/>
<dbReference type="Pfam" id="PF00781">
    <property type="entry name" value="DAGK_cat"/>
    <property type="match status" value="1"/>
</dbReference>
<dbReference type="Gene3D" id="3.40.50.10330">
    <property type="entry name" value="Probable inorganic polyphosphate/atp-NAD kinase, domain 1"/>
    <property type="match status" value="1"/>
</dbReference>
<dbReference type="InterPro" id="IPR017438">
    <property type="entry name" value="ATP-NAD_kinase_N"/>
</dbReference>
<dbReference type="Gene3D" id="2.60.200.40">
    <property type="match status" value="1"/>
</dbReference>
<dbReference type="Proteomes" id="UP000039046">
    <property type="component" value="Unassembled WGS sequence"/>
</dbReference>
<dbReference type="PROSITE" id="PS50146">
    <property type="entry name" value="DAGK"/>
    <property type="match status" value="1"/>
</dbReference>
<feature type="domain" description="DAGKc" evidence="1">
    <location>
        <begin position="81"/>
        <end position="234"/>
    </location>
</feature>
<dbReference type="GO" id="GO:0001727">
    <property type="term" value="F:lipid kinase activity"/>
    <property type="evidence" value="ECO:0007669"/>
    <property type="project" value="TreeGrafter"/>
</dbReference>
<protein>
    <recommendedName>
        <fullName evidence="1">DAGKc domain-containing protein</fullName>
    </recommendedName>
</protein>
<dbReference type="GO" id="GO:0046512">
    <property type="term" value="P:sphingosine biosynthetic process"/>
    <property type="evidence" value="ECO:0007669"/>
    <property type="project" value="TreeGrafter"/>
</dbReference>
<name>A0A0A1TDX7_9HYPO</name>
<evidence type="ECO:0000313" key="2">
    <source>
        <dbReference type="EMBL" id="CEJ84907.1"/>
    </source>
</evidence>
<dbReference type="AlphaFoldDB" id="A0A0A1TDX7"/>
<keyword evidence="3" id="KW-1185">Reference proteome</keyword>
<evidence type="ECO:0000313" key="3">
    <source>
        <dbReference type="Proteomes" id="UP000039046"/>
    </source>
</evidence>
<accession>A0A0A1TDX7</accession>
<organism evidence="2 3">
    <name type="scientific">[Torrubiella] hemipterigena</name>
    <dbReference type="NCBI Taxonomy" id="1531966"/>
    <lineage>
        <taxon>Eukaryota</taxon>
        <taxon>Fungi</taxon>
        <taxon>Dikarya</taxon>
        <taxon>Ascomycota</taxon>
        <taxon>Pezizomycotina</taxon>
        <taxon>Sordariomycetes</taxon>
        <taxon>Hypocreomycetidae</taxon>
        <taxon>Hypocreales</taxon>
        <taxon>Clavicipitaceae</taxon>
        <taxon>Clavicipitaceae incertae sedis</taxon>
        <taxon>'Torrubiella' clade</taxon>
    </lineage>
</organism>
<dbReference type="GO" id="GO:0005737">
    <property type="term" value="C:cytoplasm"/>
    <property type="evidence" value="ECO:0007669"/>
    <property type="project" value="TreeGrafter"/>
</dbReference>
<dbReference type="SUPFAM" id="SSF111331">
    <property type="entry name" value="NAD kinase/diacylglycerol kinase-like"/>
    <property type="match status" value="1"/>
</dbReference>
<dbReference type="InterPro" id="IPR001206">
    <property type="entry name" value="Diacylglycerol_kinase_cat_dom"/>
</dbReference>
<dbReference type="InterPro" id="IPR016064">
    <property type="entry name" value="NAD/diacylglycerol_kinase_sf"/>
</dbReference>
<dbReference type="HOGENOM" id="CLU_021934_0_0_1"/>
<dbReference type="EMBL" id="CDHN01000002">
    <property type="protein sequence ID" value="CEJ84907.1"/>
    <property type="molecule type" value="Genomic_DNA"/>
</dbReference>
<dbReference type="PANTHER" id="PTHR12358">
    <property type="entry name" value="SPHINGOSINE KINASE"/>
    <property type="match status" value="1"/>
</dbReference>
<dbReference type="OrthoDB" id="3853857at2759"/>
<gene>
    <name evidence="2" type="ORF">VHEMI03611</name>
</gene>
<dbReference type="PANTHER" id="PTHR12358:SF108">
    <property type="entry name" value="DAGKC DOMAIN-CONTAINING PROTEIN"/>
    <property type="match status" value="1"/>
</dbReference>
<dbReference type="InterPro" id="IPR050187">
    <property type="entry name" value="Lipid_Phosphate_FormReg"/>
</dbReference>